<accession>A0A835DPL2</accession>
<dbReference type="AlphaFoldDB" id="A0A835DPL2"/>
<keyword evidence="2" id="KW-1185">Reference proteome</keyword>
<evidence type="ECO:0000313" key="2">
    <source>
        <dbReference type="Proteomes" id="UP000655225"/>
    </source>
</evidence>
<name>A0A835DPL2_TETSI</name>
<reference evidence="1 2" key="1">
    <citation type="submission" date="2020-04" db="EMBL/GenBank/DDBJ databases">
        <title>Plant Genome Project.</title>
        <authorList>
            <person name="Zhang R.-G."/>
        </authorList>
    </citation>
    <scope>NUCLEOTIDE SEQUENCE [LARGE SCALE GENOMIC DNA]</scope>
    <source>
        <strain evidence="1">YNK0</strain>
        <tissue evidence="1">Leaf</tissue>
    </source>
</reference>
<organism evidence="1 2">
    <name type="scientific">Tetracentron sinense</name>
    <name type="common">Spur-leaf</name>
    <dbReference type="NCBI Taxonomy" id="13715"/>
    <lineage>
        <taxon>Eukaryota</taxon>
        <taxon>Viridiplantae</taxon>
        <taxon>Streptophyta</taxon>
        <taxon>Embryophyta</taxon>
        <taxon>Tracheophyta</taxon>
        <taxon>Spermatophyta</taxon>
        <taxon>Magnoliopsida</taxon>
        <taxon>Trochodendrales</taxon>
        <taxon>Trochodendraceae</taxon>
        <taxon>Tetracentron</taxon>
    </lineage>
</organism>
<dbReference type="Proteomes" id="UP000655225">
    <property type="component" value="Unassembled WGS sequence"/>
</dbReference>
<dbReference type="OrthoDB" id="1927611at2759"/>
<dbReference type="OMA" id="TWINCAR"/>
<evidence type="ECO:0000313" key="1">
    <source>
        <dbReference type="EMBL" id="KAF8411408.1"/>
    </source>
</evidence>
<dbReference type="PANTHER" id="PTHR33735">
    <property type="entry name" value="EXPRESSED PROTEIN"/>
    <property type="match status" value="1"/>
</dbReference>
<dbReference type="PANTHER" id="PTHR33735:SF10">
    <property type="entry name" value="EXPRESSED PROTEIN"/>
    <property type="match status" value="1"/>
</dbReference>
<sequence length="203" mass="22696">MSTATRSISSYGYCNKHLRIRHRSNPPILIPCHVPRFSTSKLGCSFSENQLLYLSSTNRRVRTGCNTKTETNASNNVQPGSPVPPKQPLSTWINCARWTLSIILSAWKNKLDQLLRIEGEVKSAIDMLGKAGEGVEEIIEAVEDKLPDGSKLKRVALVIENAAKEIIKYAQLASAFFQKIIKVEQEVEDIIDPITDEVKDMDK</sequence>
<proteinExistence type="predicted"/>
<protein>
    <submittedName>
        <fullName evidence="1">Uncharacterized protein</fullName>
    </submittedName>
</protein>
<comment type="caution">
    <text evidence="1">The sequence shown here is derived from an EMBL/GenBank/DDBJ whole genome shotgun (WGS) entry which is preliminary data.</text>
</comment>
<dbReference type="EMBL" id="JABCRI010000002">
    <property type="protein sequence ID" value="KAF8411408.1"/>
    <property type="molecule type" value="Genomic_DNA"/>
</dbReference>
<gene>
    <name evidence="1" type="ORF">HHK36_003957</name>
</gene>